<sequence length="64" mass="6828">MSHENLSAVERNALKIVARGQKVPQGILAELARDGLVVTRIANAKLVPQGLTPRGKRALGEVSE</sequence>
<evidence type="ECO:0000313" key="1">
    <source>
        <dbReference type="EMBL" id="WOT02547.1"/>
    </source>
</evidence>
<dbReference type="KEGG" id="cpyr:CYJ47_01890"/>
<dbReference type="EMBL" id="CP136958">
    <property type="protein sequence ID" value="WOT02547.1"/>
    <property type="molecule type" value="Genomic_DNA"/>
</dbReference>
<accession>A0AAF0YR04</accession>
<gene>
    <name evidence="1" type="ORF">CYJ47_01890</name>
</gene>
<dbReference type="Proteomes" id="UP000234560">
    <property type="component" value="Chromosome"/>
</dbReference>
<name>A0AAF0YR04_9CORY</name>
<organism evidence="1 2">
    <name type="scientific">Corynebacterium pyruviciproducens</name>
    <dbReference type="NCBI Taxonomy" id="598660"/>
    <lineage>
        <taxon>Bacteria</taxon>
        <taxon>Bacillati</taxon>
        <taxon>Actinomycetota</taxon>
        <taxon>Actinomycetes</taxon>
        <taxon>Mycobacteriales</taxon>
        <taxon>Corynebacteriaceae</taxon>
        <taxon>Corynebacterium</taxon>
    </lineage>
</organism>
<reference evidence="1" key="1">
    <citation type="submission" date="2017-12" db="EMBL/GenBank/DDBJ databases">
        <authorList>
            <person name="Thomas-White K."/>
            <person name="Wolfe A.J."/>
        </authorList>
    </citation>
    <scope>NUCLEOTIDE SEQUENCE</scope>
    <source>
        <strain evidence="1">UMB0763</strain>
    </source>
</reference>
<proteinExistence type="predicted"/>
<protein>
    <submittedName>
        <fullName evidence="1">Uncharacterized protein</fullName>
    </submittedName>
</protein>
<evidence type="ECO:0000313" key="2">
    <source>
        <dbReference type="Proteomes" id="UP000234560"/>
    </source>
</evidence>
<dbReference type="RefSeq" id="WP_101679375.1">
    <property type="nucleotide sequence ID" value="NZ_CP136958.1"/>
</dbReference>
<reference evidence="1" key="2">
    <citation type="submission" date="2023-10" db="EMBL/GenBank/DDBJ databases">
        <authorList>
            <person name="Choi B."/>
        </authorList>
    </citation>
    <scope>NUCLEOTIDE SEQUENCE</scope>
    <source>
        <strain evidence="1">UMB0763</strain>
    </source>
</reference>
<dbReference type="AlphaFoldDB" id="A0AAF0YR04"/>